<evidence type="ECO:0000256" key="4">
    <source>
        <dbReference type="SAM" id="SignalP"/>
    </source>
</evidence>
<feature type="domain" description="Protein kinase" evidence="5">
    <location>
        <begin position="340"/>
        <end position="602"/>
    </location>
</feature>
<dbReference type="InterPro" id="IPR032675">
    <property type="entry name" value="LRR_dom_sf"/>
</dbReference>
<dbReference type="SUPFAM" id="SSF56112">
    <property type="entry name" value="Protein kinase-like (PK-like)"/>
    <property type="match status" value="1"/>
</dbReference>
<dbReference type="InterPro" id="IPR001611">
    <property type="entry name" value="Leu-rich_rpt"/>
</dbReference>
<dbReference type="GO" id="GO:0004674">
    <property type="term" value="F:protein serine/threonine kinase activity"/>
    <property type="evidence" value="ECO:0007669"/>
    <property type="project" value="TreeGrafter"/>
</dbReference>
<dbReference type="AlphaFoldDB" id="A0A1V9YNC1"/>
<gene>
    <name evidence="6" type="ORF">ACHHYP_09421</name>
</gene>
<reference evidence="6 7" key="1">
    <citation type="journal article" date="2014" name="Genome Biol. Evol.">
        <title>The secreted proteins of Achlya hypogyna and Thraustotheca clavata identify the ancestral oomycete secretome and reveal gene acquisitions by horizontal gene transfer.</title>
        <authorList>
            <person name="Misner I."/>
            <person name="Blouin N."/>
            <person name="Leonard G."/>
            <person name="Richards T.A."/>
            <person name="Lane C.E."/>
        </authorList>
    </citation>
    <scope>NUCLEOTIDE SEQUENCE [LARGE SCALE GENOMIC DNA]</scope>
    <source>
        <strain evidence="6 7">ATCC 48635</strain>
    </source>
</reference>
<dbReference type="InterPro" id="IPR051681">
    <property type="entry name" value="Ser/Thr_Kinases-Pseudokinases"/>
</dbReference>
<keyword evidence="1" id="KW-0433">Leucine-rich repeat</keyword>
<dbReference type="InterPro" id="IPR011009">
    <property type="entry name" value="Kinase-like_dom_sf"/>
</dbReference>
<dbReference type="PROSITE" id="PS51257">
    <property type="entry name" value="PROKAR_LIPOPROTEIN"/>
    <property type="match status" value="1"/>
</dbReference>
<dbReference type="STRING" id="1202772.A0A1V9YNC1"/>
<dbReference type="PROSITE" id="PS50011">
    <property type="entry name" value="PROTEIN_KINASE_DOM"/>
    <property type="match status" value="1"/>
</dbReference>
<evidence type="ECO:0000256" key="1">
    <source>
        <dbReference type="ARBA" id="ARBA00022614"/>
    </source>
</evidence>
<evidence type="ECO:0000256" key="3">
    <source>
        <dbReference type="SAM" id="Phobius"/>
    </source>
</evidence>
<feature type="signal peptide" evidence="4">
    <location>
        <begin position="1"/>
        <end position="16"/>
    </location>
</feature>
<evidence type="ECO:0000313" key="7">
    <source>
        <dbReference type="Proteomes" id="UP000243579"/>
    </source>
</evidence>
<comment type="caution">
    <text evidence="6">The sequence shown here is derived from an EMBL/GenBank/DDBJ whole genome shotgun (WGS) entry which is preliminary data.</text>
</comment>
<protein>
    <submittedName>
        <fullName evidence="6">Protein kinase</fullName>
    </submittedName>
</protein>
<keyword evidence="6" id="KW-0418">Kinase</keyword>
<keyword evidence="3" id="KW-0812">Transmembrane</keyword>
<keyword evidence="6" id="KW-0808">Transferase</keyword>
<name>A0A1V9YNC1_ACHHY</name>
<evidence type="ECO:0000313" key="6">
    <source>
        <dbReference type="EMBL" id="OQR87184.1"/>
    </source>
</evidence>
<accession>A0A1V9YNC1</accession>
<dbReference type="GO" id="GO:0005524">
    <property type="term" value="F:ATP binding"/>
    <property type="evidence" value="ECO:0007669"/>
    <property type="project" value="InterPro"/>
</dbReference>
<dbReference type="InterPro" id="IPR001245">
    <property type="entry name" value="Ser-Thr/Tyr_kinase_cat_dom"/>
</dbReference>
<keyword evidence="2" id="KW-0677">Repeat</keyword>
<dbReference type="PANTHER" id="PTHR44329">
    <property type="entry name" value="SERINE/THREONINE-PROTEIN KINASE TNNI3K-RELATED"/>
    <property type="match status" value="1"/>
</dbReference>
<evidence type="ECO:0000259" key="5">
    <source>
        <dbReference type="PROSITE" id="PS50011"/>
    </source>
</evidence>
<dbReference type="OrthoDB" id="626167at2759"/>
<dbReference type="Proteomes" id="UP000243579">
    <property type="component" value="Unassembled WGS sequence"/>
</dbReference>
<dbReference type="EMBL" id="JNBR01001461">
    <property type="protein sequence ID" value="OQR87184.1"/>
    <property type="molecule type" value="Genomic_DNA"/>
</dbReference>
<sequence length="607" mass="65451">MRAMVSTALLAGLASACKYTLSANASLLAADTLCLAARSAVCAVTPVAKVGADTCNVTKTFLDAQTTFVDMTMVGDVRSYMAPTLTLQGDSKTTMDLGAMMLSPSIRTLAFQGYDVISSWPALPTTLTTLKIQQGGLASIPSTIGSSSLTSMDLSGSKLALLDSGSLPSSLTSLNLAGNQLTRLAAFDMVHLTTLTLDKNPLTTIENLRLSSSVSSFSCEQCALSSFSMDRSTYDALTKLSAPTGFTFAAPQCDGNVESLWGMSACVHGSKPLKTSVIIAGCIGGAVFAAVVGFIAVRHVKRKREVVKRARENDAAYVLQVNDVQTMRDVDQLAAFRLPLDQVVVLDRLSTGDLWKGLFEGHVVSIRYLFTSTSTASEMQTGIQQVLAATRLDSRYLLSLHGVSWTTPKDLMVVQEYMDTGDLQTYLRNLNAQQITWRFKTKVVQHVVNALCYLHATANFVHGHVCAANVLLDGVKGAKLMMLDAQAPASSFRYMAPEVLRGDPFSAAADIFALGLLLSELDTHDVPYGHFWLDGDDDESVDFDGDEEDKRLMQRIKDGDATPVFTKACPPWVQSLAIRCLDADPAARPTAVQIQDELDHFRATEFA</sequence>
<dbReference type="PANTHER" id="PTHR44329:SF214">
    <property type="entry name" value="PROTEIN KINASE DOMAIN-CONTAINING PROTEIN"/>
    <property type="match status" value="1"/>
</dbReference>
<proteinExistence type="predicted"/>
<evidence type="ECO:0000256" key="2">
    <source>
        <dbReference type="ARBA" id="ARBA00022737"/>
    </source>
</evidence>
<dbReference type="Gene3D" id="1.10.510.10">
    <property type="entry name" value="Transferase(Phosphotransferase) domain 1"/>
    <property type="match status" value="1"/>
</dbReference>
<dbReference type="SUPFAM" id="SSF52058">
    <property type="entry name" value="L domain-like"/>
    <property type="match status" value="1"/>
</dbReference>
<dbReference type="InterPro" id="IPR000719">
    <property type="entry name" value="Prot_kinase_dom"/>
</dbReference>
<feature type="transmembrane region" description="Helical" evidence="3">
    <location>
        <begin position="277"/>
        <end position="297"/>
    </location>
</feature>
<keyword evidence="3" id="KW-1133">Transmembrane helix</keyword>
<dbReference type="Gene3D" id="3.80.10.10">
    <property type="entry name" value="Ribonuclease Inhibitor"/>
    <property type="match status" value="1"/>
</dbReference>
<dbReference type="Pfam" id="PF07714">
    <property type="entry name" value="PK_Tyr_Ser-Thr"/>
    <property type="match status" value="1"/>
</dbReference>
<feature type="chain" id="PRO_5013297546" evidence="4">
    <location>
        <begin position="17"/>
        <end position="607"/>
    </location>
</feature>
<keyword evidence="4" id="KW-0732">Signal</keyword>
<keyword evidence="3" id="KW-0472">Membrane</keyword>
<keyword evidence="7" id="KW-1185">Reference proteome</keyword>
<dbReference type="PROSITE" id="PS51450">
    <property type="entry name" value="LRR"/>
    <property type="match status" value="1"/>
</dbReference>
<organism evidence="6 7">
    <name type="scientific">Achlya hypogyna</name>
    <name type="common">Oomycete</name>
    <name type="synonym">Protoachlya hypogyna</name>
    <dbReference type="NCBI Taxonomy" id="1202772"/>
    <lineage>
        <taxon>Eukaryota</taxon>
        <taxon>Sar</taxon>
        <taxon>Stramenopiles</taxon>
        <taxon>Oomycota</taxon>
        <taxon>Saprolegniomycetes</taxon>
        <taxon>Saprolegniales</taxon>
        <taxon>Achlyaceae</taxon>
        <taxon>Achlya</taxon>
    </lineage>
</organism>